<accession>A0ACB8BNK8</accession>
<dbReference type="EMBL" id="MU266382">
    <property type="protein sequence ID" value="KAH7926462.1"/>
    <property type="molecule type" value="Genomic_DNA"/>
</dbReference>
<evidence type="ECO:0000313" key="2">
    <source>
        <dbReference type="Proteomes" id="UP000790709"/>
    </source>
</evidence>
<sequence length="586" mass="64151">MATASLRQDIAKWFGEVVAADDHLASECISMCQMYNLSVEDLFYKWEALSYSGSARGLSIFTIKSVPDLKAQIQRELHAETTKKQQAAARPNATASFARGRFAGAAKFASAGRLDAPLKLGAVPIKPANTRVGPSIKSEFESQIAGPSRVAFQGPDNDPLSRKKRAYRYMYEKVSERSEALDDRIDEFAEIIQKHYNIEELGDPEAATEEPVTVVGRIVRDAEASNSGVKLDETSVVLESSRMMGSGVRVPLRFAPETKIRGGLKGIGGIGLFPGAIAALRGRNGGGGWFVVSEILALPPMRSSPALPESDSTSFSMCIACGPFTPDSDLEFMPWRSLVDNLKSTKPSVVLLVGPFVDVTHSRIRDGDIEETPAQIFRRQFTENLHDFLVVSPSSTVLVVPSVRDIISDHAVFPQCELQPELGSDPRIRLLPNPCRFTLNGLSFAVTSVDVLFHLRKEELFKRGEDVDPLAFQAEPINDAMASLCRDVLQQRSFYPIFPVPQELAHEVNLDVTHSDGLRLVEGEDDFAPDVLVLPSRLKHFAKIVDGTTAINPSLLSKGTYATLSFTGSGSRATKERIKTEISRLS</sequence>
<keyword evidence="2" id="KW-1185">Reference proteome</keyword>
<reference evidence="1" key="1">
    <citation type="journal article" date="2021" name="New Phytol.">
        <title>Evolutionary innovations through gain and loss of genes in the ectomycorrhizal Boletales.</title>
        <authorList>
            <person name="Wu G."/>
            <person name="Miyauchi S."/>
            <person name="Morin E."/>
            <person name="Kuo A."/>
            <person name="Drula E."/>
            <person name="Varga T."/>
            <person name="Kohler A."/>
            <person name="Feng B."/>
            <person name="Cao Y."/>
            <person name="Lipzen A."/>
            <person name="Daum C."/>
            <person name="Hundley H."/>
            <person name="Pangilinan J."/>
            <person name="Johnson J."/>
            <person name="Barry K."/>
            <person name="LaButti K."/>
            <person name="Ng V."/>
            <person name="Ahrendt S."/>
            <person name="Min B."/>
            <person name="Choi I.G."/>
            <person name="Park H."/>
            <person name="Plett J.M."/>
            <person name="Magnuson J."/>
            <person name="Spatafora J.W."/>
            <person name="Nagy L.G."/>
            <person name="Henrissat B."/>
            <person name="Grigoriev I.V."/>
            <person name="Yang Z.L."/>
            <person name="Xu J."/>
            <person name="Martin F.M."/>
        </authorList>
    </citation>
    <scope>NUCLEOTIDE SEQUENCE</scope>
    <source>
        <strain evidence="1">KUC20120723A-06</strain>
    </source>
</reference>
<proteinExistence type="predicted"/>
<evidence type="ECO:0000313" key="1">
    <source>
        <dbReference type="EMBL" id="KAH7926462.1"/>
    </source>
</evidence>
<dbReference type="Proteomes" id="UP000790709">
    <property type="component" value="Unassembled WGS sequence"/>
</dbReference>
<organism evidence="1 2">
    <name type="scientific">Leucogyrophana mollusca</name>
    <dbReference type="NCBI Taxonomy" id="85980"/>
    <lineage>
        <taxon>Eukaryota</taxon>
        <taxon>Fungi</taxon>
        <taxon>Dikarya</taxon>
        <taxon>Basidiomycota</taxon>
        <taxon>Agaricomycotina</taxon>
        <taxon>Agaricomycetes</taxon>
        <taxon>Agaricomycetidae</taxon>
        <taxon>Boletales</taxon>
        <taxon>Boletales incertae sedis</taxon>
        <taxon>Leucogyrophana</taxon>
    </lineage>
</organism>
<comment type="caution">
    <text evidence="1">The sequence shown here is derived from an EMBL/GenBank/DDBJ whole genome shotgun (WGS) entry which is preliminary data.</text>
</comment>
<gene>
    <name evidence="1" type="ORF">BV22DRAFT_1032838</name>
</gene>
<name>A0ACB8BNK8_9AGAM</name>
<protein>
    <submittedName>
        <fullName evidence="1">DNA polymerase alpha, subunit B</fullName>
    </submittedName>
</protein>